<accession>A0A3M7SAC7</accession>
<reference evidence="1 2" key="1">
    <citation type="journal article" date="2018" name="Sci. Rep.">
        <title>Genomic signatures of local adaptation to the degree of environmental predictability in rotifers.</title>
        <authorList>
            <person name="Franch-Gras L."/>
            <person name="Hahn C."/>
            <person name="Garcia-Roger E.M."/>
            <person name="Carmona M.J."/>
            <person name="Serra M."/>
            <person name="Gomez A."/>
        </authorList>
    </citation>
    <scope>NUCLEOTIDE SEQUENCE [LARGE SCALE GENOMIC DNA]</scope>
    <source>
        <strain evidence="1">HYR1</strain>
    </source>
</reference>
<proteinExistence type="predicted"/>
<dbReference type="EMBL" id="REGN01001758">
    <property type="protein sequence ID" value="RNA32712.1"/>
    <property type="molecule type" value="Genomic_DNA"/>
</dbReference>
<protein>
    <submittedName>
        <fullName evidence="1">Uncharacterized protein</fullName>
    </submittedName>
</protein>
<gene>
    <name evidence="1" type="ORF">BpHYR1_038830</name>
</gene>
<comment type="caution">
    <text evidence="1">The sequence shown here is derived from an EMBL/GenBank/DDBJ whole genome shotgun (WGS) entry which is preliminary data.</text>
</comment>
<evidence type="ECO:0000313" key="2">
    <source>
        <dbReference type="Proteomes" id="UP000276133"/>
    </source>
</evidence>
<evidence type="ECO:0000313" key="1">
    <source>
        <dbReference type="EMBL" id="RNA32712.1"/>
    </source>
</evidence>
<name>A0A3M7SAC7_BRAPC</name>
<sequence length="63" mass="7116">MGKKINNPIKSLVESDSILTKFKVLFLDKLESMYLSVSIVVICKKKKIGIKVNSSSKTITHKY</sequence>
<dbReference type="AlphaFoldDB" id="A0A3M7SAC7"/>
<keyword evidence="2" id="KW-1185">Reference proteome</keyword>
<dbReference type="Proteomes" id="UP000276133">
    <property type="component" value="Unassembled WGS sequence"/>
</dbReference>
<organism evidence="1 2">
    <name type="scientific">Brachionus plicatilis</name>
    <name type="common">Marine rotifer</name>
    <name type="synonym">Brachionus muelleri</name>
    <dbReference type="NCBI Taxonomy" id="10195"/>
    <lineage>
        <taxon>Eukaryota</taxon>
        <taxon>Metazoa</taxon>
        <taxon>Spiralia</taxon>
        <taxon>Gnathifera</taxon>
        <taxon>Rotifera</taxon>
        <taxon>Eurotatoria</taxon>
        <taxon>Monogononta</taxon>
        <taxon>Pseudotrocha</taxon>
        <taxon>Ploima</taxon>
        <taxon>Brachionidae</taxon>
        <taxon>Brachionus</taxon>
    </lineage>
</organism>